<dbReference type="CDD" id="cd13571">
    <property type="entry name" value="PBP2_PnhD_1"/>
    <property type="match status" value="1"/>
</dbReference>
<reference evidence="1 2" key="1">
    <citation type="journal article" date="2012" name="J. Bacteriol.">
        <title>Draft Genome Sequence of Agrobacterium albertimagni Strain AOL15.</title>
        <authorList>
            <person name="Trimble W.L."/>
            <person name="Phung le T."/>
            <person name="Meyer F."/>
            <person name="Gilbert J.A."/>
            <person name="Silver S."/>
        </authorList>
    </citation>
    <scope>NUCLEOTIDE SEQUENCE [LARGE SCALE GENOMIC DNA]</scope>
    <source>
        <strain evidence="1 2">AOL15</strain>
    </source>
</reference>
<dbReference type="PANTHER" id="PTHR35841">
    <property type="entry name" value="PHOSPHONATES-BINDING PERIPLASMIC PROTEIN"/>
    <property type="match status" value="1"/>
</dbReference>
<sequence>MSDPDARRYQRPAEHKISRRTLIGGAMATVGLAASDAQSEIVSTVLRPGVIRFGLTPVFLSNDLEVLDELQAYLTRAIGEEVQLVTQRTYQEVTALLVSGNLEAAWICGFPFMKFRDELELVATPLWRGRPVYQSYLIVGQDRDISGFEDCQRDIHAFSDPDSNSGYLVTKTYLAERGVSEETFFRKSFFTYGHRNVIRAVASGLADSGSVDGYVWEVMKTTEPELVAKTRVLVRSGWHGFPPVAAAAGQRKSQAVARIRSALLDMNQDVLGRSVLAKLQLDGFVETTAESYDSIAANMERVRRLG</sequence>
<protein>
    <submittedName>
        <fullName evidence="1">Phosphate/phosphonate ABC transporter</fullName>
    </submittedName>
</protein>
<name>K2QJY4_9HYPH</name>
<dbReference type="OrthoDB" id="9802896at2"/>
<dbReference type="PATRIC" id="fig|1156935.5.peg.601"/>
<dbReference type="PANTHER" id="PTHR35841:SF1">
    <property type="entry name" value="PHOSPHONATES-BINDING PERIPLASMIC PROTEIN"/>
    <property type="match status" value="1"/>
</dbReference>
<dbReference type="AlphaFoldDB" id="K2QJY4"/>
<evidence type="ECO:0000313" key="1">
    <source>
        <dbReference type="EMBL" id="EKF61496.1"/>
    </source>
</evidence>
<dbReference type="SUPFAM" id="SSF53850">
    <property type="entry name" value="Periplasmic binding protein-like II"/>
    <property type="match status" value="1"/>
</dbReference>
<dbReference type="Gene3D" id="3.40.190.10">
    <property type="entry name" value="Periplasmic binding protein-like II"/>
    <property type="match status" value="2"/>
</dbReference>
<dbReference type="Pfam" id="PF12974">
    <property type="entry name" value="Phosphonate-bd"/>
    <property type="match status" value="1"/>
</dbReference>
<evidence type="ECO:0000313" key="2">
    <source>
        <dbReference type="Proteomes" id="UP000007123"/>
    </source>
</evidence>
<dbReference type="Proteomes" id="UP000007123">
    <property type="component" value="Unassembled WGS sequence"/>
</dbReference>
<comment type="caution">
    <text evidence="1">The sequence shown here is derived from an EMBL/GenBank/DDBJ whole genome shotgun (WGS) entry which is preliminary data.</text>
</comment>
<accession>K2QJY4</accession>
<organism evidence="1 2">
    <name type="scientific">Agrobacterium albertimagni AOL15</name>
    <dbReference type="NCBI Taxonomy" id="1156935"/>
    <lineage>
        <taxon>Bacteria</taxon>
        <taxon>Pseudomonadati</taxon>
        <taxon>Pseudomonadota</taxon>
        <taxon>Alphaproteobacteria</taxon>
        <taxon>Hyphomicrobiales</taxon>
        <taxon>Rhizobiaceae</taxon>
        <taxon>Rhizobium/Agrobacterium group</taxon>
        <taxon>Agrobacterium</taxon>
    </lineage>
</organism>
<dbReference type="STRING" id="1156935.QWE_02965"/>
<dbReference type="RefSeq" id="WP_006724588.1">
    <property type="nucleotide sequence ID" value="NZ_ALJF01000002.1"/>
</dbReference>
<proteinExistence type="predicted"/>
<keyword evidence="2" id="KW-1185">Reference proteome</keyword>
<dbReference type="eggNOG" id="COG3221">
    <property type="taxonomic scope" value="Bacteria"/>
</dbReference>
<gene>
    <name evidence="1" type="ORF">QWE_02965</name>
</gene>
<dbReference type="EMBL" id="ALJF01000002">
    <property type="protein sequence ID" value="EKF61496.1"/>
    <property type="molecule type" value="Genomic_DNA"/>
</dbReference>